<evidence type="ECO:0000313" key="2">
    <source>
        <dbReference type="Proteomes" id="UP000186817"/>
    </source>
</evidence>
<gene>
    <name evidence="1" type="ORF">AK812_SmicGene5104</name>
</gene>
<sequence>MSGPLNRNPPIILDDGLKDGHRKCKHIDNALMFGSKTLLVLCITFADTHGLQLAVCRIGKRKPKVSTPELVNLPMQLLNMLLVQKIYGVLRKPNCINTNCLSRIAQIRIRAAGILKQGVVAWMLYDGDKPTGTVQRPVLHDECFINVIPVKDQTQVEPVLMALDLKASEYEAHLRTLMAVLWRAC</sequence>
<organism evidence="1 2">
    <name type="scientific">Symbiodinium microadriaticum</name>
    <name type="common">Dinoflagellate</name>
    <name type="synonym">Zooxanthella microadriatica</name>
    <dbReference type="NCBI Taxonomy" id="2951"/>
    <lineage>
        <taxon>Eukaryota</taxon>
        <taxon>Sar</taxon>
        <taxon>Alveolata</taxon>
        <taxon>Dinophyceae</taxon>
        <taxon>Suessiales</taxon>
        <taxon>Symbiodiniaceae</taxon>
        <taxon>Symbiodinium</taxon>
    </lineage>
</organism>
<dbReference type="EMBL" id="LSRX01000065">
    <property type="protein sequence ID" value="OLQ11115.1"/>
    <property type="molecule type" value="Genomic_DNA"/>
</dbReference>
<keyword evidence="2" id="KW-1185">Reference proteome</keyword>
<accession>A0A1Q9EUM1</accession>
<proteinExistence type="predicted"/>
<name>A0A1Q9EUM1_SYMMI</name>
<dbReference type="Proteomes" id="UP000186817">
    <property type="component" value="Unassembled WGS sequence"/>
</dbReference>
<evidence type="ECO:0000313" key="1">
    <source>
        <dbReference type="EMBL" id="OLQ11115.1"/>
    </source>
</evidence>
<comment type="caution">
    <text evidence="1">The sequence shown here is derived from an EMBL/GenBank/DDBJ whole genome shotgun (WGS) entry which is preliminary data.</text>
</comment>
<reference evidence="1 2" key="1">
    <citation type="submission" date="2016-02" db="EMBL/GenBank/DDBJ databases">
        <title>Genome analysis of coral dinoflagellate symbionts highlights evolutionary adaptations to a symbiotic lifestyle.</title>
        <authorList>
            <person name="Aranda M."/>
            <person name="Li Y."/>
            <person name="Liew Y.J."/>
            <person name="Baumgarten S."/>
            <person name="Simakov O."/>
            <person name="Wilson M."/>
            <person name="Piel J."/>
            <person name="Ashoor H."/>
            <person name="Bougouffa S."/>
            <person name="Bajic V.B."/>
            <person name="Ryu T."/>
            <person name="Ravasi T."/>
            <person name="Bayer T."/>
            <person name="Micklem G."/>
            <person name="Kim H."/>
            <person name="Bhak J."/>
            <person name="Lajeunesse T.C."/>
            <person name="Voolstra C.R."/>
        </authorList>
    </citation>
    <scope>NUCLEOTIDE SEQUENCE [LARGE SCALE GENOMIC DNA]</scope>
    <source>
        <strain evidence="1 2">CCMP2467</strain>
    </source>
</reference>
<protein>
    <submittedName>
        <fullName evidence="1">Uncharacterized protein</fullName>
    </submittedName>
</protein>
<dbReference type="AlphaFoldDB" id="A0A1Q9EUM1"/>